<sequence length="115" mass="13024">MTSERWTTPERLTSSTEYQNKCQHSCPPGNQFRLQRIHQRGRLHLLLEGPKTLRSTPLPSTEFASPLKLPPVLGDFNSRVGANQHSLPTCLEHHSTGKINEIGLRLLKMSTYHAL</sequence>
<reference evidence="2" key="3">
    <citation type="submission" date="2023-05" db="EMBL/GenBank/DDBJ databases">
        <authorList>
            <person name="Smith C.H."/>
        </authorList>
    </citation>
    <scope>NUCLEOTIDE SEQUENCE</scope>
    <source>
        <strain evidence="2">CHS0354</strain>
        <tissue evidence="2">Mantle</tissue>
    </source>
</reference>
<reference evidence="2" key="1">
    <citation type="journal article" date="2021" name="Genome Biol. Evol.">
        <title>A High-Quality Reference Genome for a Parasitic Bivalve with Doubly Uniparental Inheritance (Bivalvia: Unionida).</title>
        <authorList>
            <person name="Smith C.H."/>
        </authorList>
    </citation>
    <scope>NUCLEOTIDE SEQUENCE</scope>
    <source>
        <strain evidence="2">CHS0354</strain>
    </source>
</reference>
<feature type="region of interest" description="Disordered" evidence="1">
    <location>
        <begin position="1"/>
        <end position="24"/>
    </location>
</feature>
<dbReference type="AlphaFoldDB" id="A0AAE0S1Y7"/>
<evidence type="ECO:0000313" key="3">
    <source>
        <dbReference type="Proteomes" id="UP001195483"/>
    </source>
</evidence>
<feature type="compositionally biased region" description="Polar residues" evidence="1">
    <location>
        <begin position="1"/>
        <end position="23"/>
    </location>
</feature>
<organism evidence="2 3">
    <name type="scientific">Potamilus streckersoni</name>
    <dbReference type="NCBI Taxonomy" id="2493646"/>
    <lineage>
        <taxon>Eukaryota</taxon>
        <taxon>Metazoa</taxon>
        <taxon>Spiralia</taxon>
        <taxon>Lophotrochozoa</taxon>
        <taxon>Mollusca</taxon>
        <taxon>Bivalvia</taxon>
        <taxon>Autobranchia</taxon>
        <taxon>Heteroconchia</taxon>
        <taxon>Palaeoheterodonta</taxon>
        <taxon>Unionida</taxon>
        <taxon>Unionoidea</taxon>
        <taxon>Unionidae</taxon>
        <taxon>Ambleminae</taxon>
        <taxon>Lampsilini</taxon>
        <taxon>Potamilus</taxon>
    </lineage>
</organism>
<name>A0AAE0S1Y7_9BIVA</name>
<keyword evidence="3" id="KW-1185">Reference proteome</keyword>
<dbReference type="Proteomes" id="UP001195483">
    <property type="component" value="Unassembled WGS sequence"/>
</dbReference>
<protein>
    <submittedName>
        <fullName evidence="2">Uncharacterized protein</fullName>
    </submittedName>
</protein>
<reference evidence="2" key="2">
    <citation type="journal article" date="2021" name="Genome Biol. Evol.">
        <title>Developing a high-quality reference genome for a parasitic bivalve with doubly uniparental inheritance (Bivalvia: Unionida).</title>
        <authorList>
            <person name="Smith C.H."/>
        </authorList>
    </citation>
    <scope>NUCLEOTIDE SEQUENCE</scope>
    <source>
        <strain evidence="2">CHS0354</strain>
        <tissue evidence="2">Mantle</tissue>
    </source>
</reference>
<evidence type="ECO:0000313" key="2">
    <source>
        <dbReference type="EMBL" id="KAK3583897.1"/>
    </source>
</evidence>
<proteinExistence type="predicted"/>
<accession>A0AAE0S1Y7</accession>
<gene>
    <name evidence="2" type="ORF">CHS0354_033675</name>
</gene>
<evidence type="ECO:0000256" key="1">
    <source>
        <dbReference type="SAM" id="MobiDB-lite"/>
    </source>
</evidence>
<comment type="caution">
    <text evidence="2">The sequence shown here is derived from an EMBL/GenBank/DDBJ whole genome shotgun (WGS) entry which is preliminary data.</text>
</comment>
<dbReference type="EMBL" id="JAEAOA010001970">
    <property type="protein sequence ID" value="KAK3583897.1"/>
    <property type="molecule type" value="Genomic_DNA"/>
</dbReference>